<gene>
    <name evidence="4" type="ordered locus">RBRH_03022</name>
</gene>
<keyword evidence="4" id="KW-0614">Plasmid</keyword>
<reference evidence="4 5" key="1">
    <citation type="journal article" date="2011" name="J. Bacteriol.">
        <title>Complete genome sequence of Burkholderia rhizoxinica, an endosymbiont of Rhizopus microsporus.</title>
        <authorList>
            <person name="Lackner G."/>
            <person name="Moebius N."/>
            <person name="Partida-Martinez L."/>
            <person name="Hertweck C."/>
        </authorList>
    </citation>
    <scope>NUCLEOTIDE SEQUENCE [LARGE SCALE GENOMIC DNA]</scope>
    <source>
        <strain evidence="5">DSM 19002 / CIP 109453 / HKI 454</strain>
        <plasmid evidence="4 5">pBRH01</plasmid>
    </source>
</reference>
<protein>
    <submittedName>
        <fullName evidence="4">Reverse transcriptase</fullName>
        <ecNumber evidence="4">2.7.7.49</ecNumber>
    </submittedName>
</protein>
<name>E5AUK2_MYCRK</name>
<dbReference type="EMBL" id="FR687360">
    <property type="protein sequence ID" value="CBW76776.1"/>
    <property type="molecule type" value="Genomic_DNA"/>
</dbReference>
<dbReference type="KEGG" id="brh:RBRH_03022"/>
<keyword evidence="4" id="KW-0808">Transferase</keyword>
<dbReference type="Pfam" id="PF00078">
    <property type="entry name" value="RVT_1"/>
    <property type="match status" value="1"/>
</dbReference>
<dbReference type="InterPro" id="IPR000477">
    <property type="entry name" value="RT_dom"/>
</dbReference>
<dbReference type="OrthoDB" id="8538592at2"/>
<dbReference type="InterPro" id="IPR030931">
    <property type="entry name" value="Group_II_RT_mat"/>
</dbReference>
<keyword evidence="4" id="KW-0695">RNA-directed DNA polymerase</keyword>
<evidence type="ECO:0000256" key="1">
    <source>
        <dbReference type="ARBA" id="ARBA00034120"/>
    </source>
</evidence>
<feature type="region of interest" description="Disordered" evidence="2">
    <location>
        <begin position="1"/>
        <end position="26"/>
    </location>
</feature>
<evidence type="ECO:0000259" key="3">
    <source>
        <dbReference type="PROSITE" id="PS50878"/>
    </source>
</evidence>
<feature type="compositionally biased region" description="Polar residues" evidence="2">
    <location>
        <begin position="37"/>
        <end position="53"/>
    </location>
</feature>
<keyword evidence="4" id="KW-0548">Nucleotidyltransferase</keyword>
<dbReference type="InterPro" id="IPR043502">
    <property type="entry name" value="DNA/RNA_pol_sf"/>
</dbReference>
<dbReference type="CDD" id="cd01651">
    <property type="entry name" value="RT_G2_intron"/>
    <property type="match status" value="1"/>
</dbReference>
<feature type="region of interest" description="Disordered" evidence="2">
    <location>
        <begin position="34"/>
        <end position="53"/>
    </location>
</feature>
<dbReference type="Proteomes" id="UP000007437">
    <property type="component" value="Plasmid pBRH01"/>
</dbReference>
<dbReference type="PROSITE" id="PS50878">
    <property type="entry name" value="RT_POL"/>
    <property type="match status" value="1"/>
</dbReference>
<dbReference type="InterPro" id="IPR051083">
    <property type="entry name" value="GrpII_Intron_Splice-Mob/Def"/>
</dbReference>
<organism evidence="4 5">
    <name type="scientific">Mycetohabitans rhizoxinica (strain DSM 19002 / CIP 109453 / HKI 454)</name>
    <name type="common">Paraburkholderia rhizoxinica</name>
    <dbReference type="NCBI Taxonomy" id="882378"/>
    <lineage>
        <taxon>Bacteria</taxon>
        <taxon>Pseudomonadati</taxon>
        <taxon>Pseudomonadota</taxon>
        <taxon>Betaproteobacteria</taxon>
        <taxon>Burkholderiales</taxon>
        <taxon>Burkholderiaceae</taxon>
        <taxon>Mycetohabitans</taxon>
    </lineage>
</organism>
<feature type="domain" description="Reverse transcriptase" evidence="3">
    <location>
        <begin position="118"/>
        <end position="368"/>
    </location>
</feature>
<evidence type="ECO:0000256" key="2">
    <source>
        <dbReference type="SAM" id="MobiDB-lite"/>
    </source>
</evidence>
<dbReference type="RefSeq" id="WP_013428637.1">
    <property type="nucleotide sequence ID" value="NC_014718.1"/>
</dbReference>
<dbReference type="SUPFAM" id="SSF56672">
    <property type="entry name" value="DNA/RNA polymerases"/>
    <property type="match status" value="1"/>
</dbReference>
<dbReference type="NCBIfam" id="TIGR04416">
    <property type="entry name" value="group_II_RT_mat"/>
    <property type="match status" value="1"/>
</dbReference>
<geneLocation type="plasmid" evidence="4 5">
    <name>pBRH01</name>
</geneLocation>
<evidence type="ECO:0000313" key="5">
    <source>
        <dbReference type="Proteomes" id="UP000007437"/>
    </source>
</evidence>
<dbReference type="EC" id="2.7.7.49" evidence="4"/>
<proteinExistence type="inferred from homology"/>
<dbReference type="PANTHER" id="PTHR34047:SF8">
    <property type="entry name" value="PROTEIN YKFC"/>
    <property type="match status" value="1"/>
</dbReference>
<dbReference type="GO" id="GO:0003964">
    <property type="term" value="F:RNA-directed DNA polymerase activity"/>
    <property type="evidence" value="ECO:0007669"/>
    <property type="project" value="UniProtKB-KW"/>
</dbReference>
<evidence type="ECO:0000313" key="4">
    <source>
        <dbReference type="EMBL" id="CBW76776.1"/>
    </source>
</evidence>
<sequence>MMHGREKSDSAVVAKKPANKVGKPAAQWVEPRAGTEGNANQNHTCRAQNRASVSQGLDRVRQLARQHKKMRFTTLLHHVTVERLSAALYALKRKATPGVDGVTWQSYEVGLGSNLRDLHRRVHTGSYRALPVLRRYIPKADAGLRPLGVAALEDKLVQSVMVEVLNAIYEEDFLGFSYGFRPGRNQHDALDALAAAIQWRPVNWILDADIRSFFDTVNRQWLIRFVKHRVADPRVIRLIGKWLDAGVLDNGRLMSVQAGTPQGSVICPLLANIYLHYVFDLWIERWRRQRARGTVVVSRYADDTVVGCQHEADALRLMKELRQRMEEFDLTLHPEKTRVLEFGRYAAERRRRKGMGKPQTFAYLGFTHISGTSRNGSFQLKRKSRKDRLRAKLKQVKEQMRLRMHEPIASQGRWLAQIVRGYFAYHAVPTNIRALRAFRHGMMNIWRRTLRRRSQKDTMTWQRIERLADAWLPQPQILHAWPDRRFAVNHPRWEPNARIGHVRI</sequence>
<accession>E5AUK2</accession>
<dbReference type="eggNOG" id="COG3344">
    <property type="taxonomic scope" value="Bacteria"/>
</dbReference>
<dbReference type="HOGENOM" id="CLU_013584_6_0_4"/>
<dbReference type="PANTHER" id="PTHR34047">
    <property type="entry name" value="NUCLEAR INTRON MATURASE 1, MITOCHONDRIAL-RELATED"/>
    <property type="match status" value="1"/>
</dbReference>
<dbReference type="AlphaFoldDB" id="E5AUK2"/>
<comment type="similarity">
    <text evidence="1">Belongs to the bacterial reverse transcriptase family.</text>
</comment>